<feature type="domain" description="Response regulatory" evidence="12">
    <location>
        <begin position="3"/>
        <end position="120"/>
    </location>
</feature>
<evidence type="ECO:0000259" key="11">
    <source>
        <dbReference type="PROSITE" id="PS01124"/>
    </source>
</evidence>
<dbReference type="InterPro" id="IPR018060">
    <property type="entry name" value="HTH_AraC"/>
</dbReference>
<comment type="subcellular location">
    <subcellularLocation>
        <location evidence="1">Cytoplasm</location>
    </subcellularLocation>
</comment>
<dbReference type="PANTHER" id="PTHR42713:SF3">
    <property type="entry name" value="TRANSCRIPTIONAL REGULATORY PROTEIN HPTR"/>
    <property type="match status" value="1"/>
</dbReference>
<dbReference type="SMART" id="SM00342">
    <property type="entry name" value="HTH_ARAC"/>
    <property type="match status" value="1"/>
</dbReference>
<dbReference type="CDD" id="cd17536">
    <property type="entry name" value="REC_YesN-like"/>
    <property type="match status" value="1"/>
</dbReference>
<proteinExistence type="predicted"/>
<dbReference type="PROSITE" id="PS01124">
    <property type="entry name" value="HTH_ARAC_FAMILY_2"/>
    <property type="match status" value="1"/>
</dbReference>
<dbReference type="GO" id="GO:0005737">
    <property type="term" value="C:cytoplasm"/>
    <property type="evidence" value="ECO:0007669"/>
    <property type="project" value="UniProtKB-SubCell"/>
</dbReference>
<dbReference type="STRING" id="1450648.CLORY_12400"/>
<protein>
    <recommendedName>
        <fullName evidence="2">Stage 0 sporulation protein A homolog</fullName>
    </recommendedName>
</protein>
<dbReference type="EMBL" id="MZGV01000009">
    <property type="protein sequence ID" value="OPJ63453.1"/>
    <property type="molecule type" value="Genomic_DNA"/>
</dbReference>
<comment type="caution">
    <text evidence="13">The sequence shown here is derived from an EMBL/GenBank/DDBJ whole genome shotgun (WGS) entry which is preliminary data.</text>
</comment>
<sequence length="525" mass="60972">MYNVLIADDNNITRKSIMLTIDWSSLGCKVIADSDNGIDALELTKKYIPDIIITDIRMPAMDGLKFTEEVKNLFPWVKVIIITGYNEFLYAQKAIKLGAFDLILKPIDNNELCEVIKRATSVLDEHKEEQYEKEYMKSTIANSKEQVVAKMIIDSIAGIKITDTYKLLQTQKRFFMFTIRYKSNCKETEDDNFRSFIEGAEQAVKALRTYFDYAFIYFWLNNYFTVVVTESNRKPSNRMSDNILKICNHFVEKSSLINRHDYIIGVSKVHTNYDEIKNAYNQTLDAINFSFFLPNKKIVMGDSIKIQGVFNEYALMKKVYGSIKNTYIQKIDKGLDEIHEILLKETPSILAVKNLLSNICFVVLECFYNDKLYQSYNYKSHAEINDDINDIDNLEDAILYVKNFVKNIKAGLNNDYQPNYSKVTINVINYLHDHYDKKISLQEIADYVCLTPTHLCRVIKKDTGESFVDLFNKIKIGVAEKLLKESNLKVYEVANRVGIDNYSYFYKLFKKYTGTVPTEYYNKSS</sequence>
<keyword evidence="5" id="KW-0902">Two-component regulatory system</keyword>
<keyword evidence="3" id="KW-0963">Cytoplasm</keyword>
<evidence type="ECO:0000313" key="13">
    <source>
        <dbReference type="EMBL" id="OPJ63453.1"/>
    </source>
</evidence>
<dbReference type="Pfam" id="PF00072">
    <property type="entry name" value="Response_reg"/>
    <property type="match status" value="1"/>
</dbReference>
<dbReference type="GO" id="GO:0043565">
    <property type="term" value="F:sequence-specific DNA binding"/>
    <property type="evidence" value="ECO:0007669"/>
    <property type="project" value="InterPro"/>
</dbReference>
<name>A0A1V4IU77_9CLOT</name>
<evidence type="ECO:0000259" key="12">
    <source>
        <dbReference type="PROSITE" id="PS50110"/>
    </source>
</evidence>
<gene>
    <name evidence="13" type="ORF">CLORY_12400</name>
</gene>
<dbReference type="InterPro" id="IPR001789">
    <property type="entry name" value="Sig_transdc_resp-reg_receiver"/>
</dbReference>
<dbReference type="SMART" id="SM00448">
    <property type="entry name" value="REC"/>
    <property type="match status" value="1"/>
</dbReference>
<evidence type="ECO:0000256" key="10">
    <source>
        <dbReference type="PROSITE-ProRule" id="PRU00169"/>
    </source>
</evidence>
<evidence type="ECO:0000256" key="5">
    <source>
        <dbReference type="ARBA" id="ARBA00023012"/>
    </source>
</evidence>
<dbReference type="GO" id="GO:0000160">
    <property type="term" value="P:phosphorelay signal transduction system"/>
    <property type="evidence" value="ECO:0007669"/>
    <property type="project" value="UniProtKB-KW"/>
</dbReference>
<dbReference type="Pfam" id="PF12833">
    <property type="entry name" value="HTH_18"/>
    <property type="match status" value="1"/>
</dbReference>
<dbReference type="PROSITE" id="PS50110">
    <property type="entry name" value="RESPONSE_REGULATORY"/>
    <property type="match status" value="1"/>
</dbReference>
<dbReference type="SUPFAM" id="SSF52172">
    <property type="entry name" value="CheY-like"/>
    <property type="match status" value="1"/>
</dbReference>
<dbReference type="SUPFAM" id="SSF46689">
    <property type="entry name" value="Homeodomain-like"/>
    <property type="match status" value="2"/>
</dbReference>
<evidence type="ECO:0000256" key="1">
    <source>
        <dbReference type="ARBA" id="ARBA00004496"/>
    </source>
</evidence>
<keyword evidence="4 10" id="KW-0597">Phosphoprotein</keyword>
<evidence type="ECO:0000256" key="3">
    <source>
        <dbReference type="ARBA" id="ARBA00022490"/>
    </source>
</evidence>
<keyword evidence="6" id="KW-0805">Transcription regulation</keyword>
<evidence type="ECO:0000256" key="4">
    <source>
        <dbReference type="ARBA" id="ARBA00022553"/>
    </source>
</evidence>
<evidence type="ECO:0000256" key="9">
    <source>
        <dbReference type="ARBA" id="ARBA00024867"/>
    </source>
</evidence>
<evidence type="ECO:0000256" key="8">
    <source>
        <dbReference type="ARBA" id="ARBA00023163"/>
    </source>
</evidence>
<dbReference type="Gene3D" id="1.10.10.60">
    <property type="entry name" value="Homeodomain-like"/>
    <property type="match status" value="2"/>
</dbReference>
<dbReference type="PANTHER" id="PTHR42713">
    <property type="entry name" value="HISTIDINE KINASE-RELATED"/>
    <property type="match status" value="1"/>
</dbReference>
<dbReference type="InterPro" id="IPR011006">
    <property type="entry name" value="CheY-like_superfamily"/>
</dbReference>
<dbReference type="RefSeq" id="WP_169911547.1">
    <property type="nucleotide sequence ID" value="NZ_MZGV01000009.1"/>
</dbReference>
<comment type="function">
    <text evidence="9">May play the central regulatory role in sporulation. It may be an element of the effector pathway responsible for the activation of sporulation genes in response to nutritional stress. Spo0A may act in concert with spo0H (a sigma factor) to control the expression of some genes that are critical to the sporulation process.</text>
</comment>
<dbReference type="AlphaFoldDB" id="A0A1V4IU77"/>
<dbReference type="InterPro" id="IPR009057">
    <property type="entry name" value="Homeodomain-like_sf"/>
</dbReference>
<keyword evidence="8" id="KW-0804">Transcription</keyword>
<dbReference type="InterPro" id="IPR051552">
    <property type="entry name" value="HptR"/>
</dbReference>
<organism evidence="13 14">
    <name type="scientific">Clostridium oryzae</name>
    <dbReference type="NCBI Taxonomy" id="1450648"/>
    <lineage>
        <taxon>Bacteria</taxon>
        <taxon>Bacillati</taxon>
        <taxon>Bacillota</taxon>
        <taxon>Clostridia</taxon>
        <taxon>Eubacteriales</taxon>
        <taxon>Clostridiaceae</taxon>
        <taxon>Clostridium</taxon>
    </lineage>
</organism>
<reference evidence="13 14" key="1">
    <citation type="submission" date="2017-03" db="EMBL/GenBank/DDBJ databases">
        <title>Genome sequence of Clostridium oryzae DSM 28571.</title>
        <authorList>
            <person name="Poehlein A."/>
            <person name="Daniel R."/>
        </authorList>
    </citation>
    <scope>NUCLEOTIDE SEQUENCE [LARGE SCALE GENOMIC DNA]</scope>
    <source>
        <strain evidence="13 14">DSM 28571</strain>
    </source>
</reference>
<accession>A0A1V4IU77</accession>
<dbReference type="GO" id="GO:0003700">
    <property type="term" value="F:DNA-binding transcription factor activity"/>
    <property type="evidence" value="ECO:0007669"/>
    <property type="project" value="InterPro"/>
</dbReference>
<dbReference type="Gene3D" id="3.40.50.2300">
    <property type="match status" value="1"/>
</dbReference>
<dbReference type="Proteomes" id="UP000190080">
    <property type="component" value="Unassembled WGS sequence"/>
</dbReference>
<evidence type="ECO:0000256" key="2">
    <source>
        <dbReference type="ARBA" id="ARBA00018672"/>
    </source>
</evidence>
<keyword evidence="7" id="KW-0238">DNA-binding</keyword>
<feature type="domain" description="HTH araC/xylS-type" evidence="11">
    <location>
        <begin position="425"/>
        <end position="523"/>
    </location>
</feature>
<evidence type="ECO:0000313" key="14">
    <source>
        <dbReference type="Proteomes" id="UP000190080"/>
    </source>
</evidence>
<feature type="modified residue" description="4-aspartylphosphate" evidence="10">
    <location>
        <position position="55"/>
    </location>
</feature>
<evidence type="ECO:0000256" key="6">
    <source>
        <dbReference type="ARBA" id="ARBA00023015"/>
    </source>
</evidence>
<keyword evidence="14" id="KW-1185">Reference proteome</keyword>
<evidence type="ECO:0000256" key="7">
    <source>
        <dbReference type="ARBA" id="ARBA00023125"/>
    </source>
</evidence>